<reference evidence="10 11" key="1">
    <citation type="submission" date="2019-07" db="EMBL/GenBank/DDBJ databases">
        <title>Whole genome shotgun sequence of Sphingobacterium mizutaii NBRC 14946.</title>
        <authorList>
            <person name="Hosoyama A."/>
            <person name="Uohara A."/>
            <person name="Ohji S."/>
            <person name="Ichikawa N."/>
        </authorList>
    </citation>
    <scope>NUCLEOTIDE SEQUENCE [LARGE SCALE GENOMIC DNA]</scope>
    <source>
        <strain evidence="10 11">NBRC 14946</strain>
    </source>
</reference>
<evidence type="ECO:0000256" key="5">
    <source>
        <dbReference type="ARBA" id="ARBA00022723"/>
    </source>
</evidence>
<evidence type="ECO:0000256" key="2">
    <source>
        <dbReference type="ARBA" id="ARBA00012314"/>
    </source>
</evidence>
<dbReference type="InterPro" id="IPR011614">
    <property type="entry name" value="Catalase_core"/>
</dbReference>
<dbReference type="InterPro" id="IPR024712">
    <property type="entry name" value="Catalase_clade2"/>
</dbReference>
<evidence type="ECO:0000259" key="9">
    <source>
        <dbReference type="Pfam" id="PF00199"/>
    </source>
</evidence>
<keyword evidence="5" id="KW-0479">Metal-binding</keyword>
<keyword evidence="8" id="KW-0376">Hydrogen peroxide</keyword>
<evidence type="ECO:0000313" key="11">
    <source>
        <dbReference type="Proteomes" id="UP000321676"/>
    </source>
</evidence>
<evidence type="ECO:0000256" key="7">
    <source>
        <dbReference type="ARBA" id="ARBA00023004"/>
    </source>
</evidence>
<dbReference type="Pfam" id="PF00199">
    <property type="entry name" value="Catalase"/>
    <property type="match status" value="1"/>
</dbReference>
<dbReference type="Gene3D" id="2.40.180.10">
    <property type="entry name" value="Catalase core domain"/>
    <property type="match status" value="1"/>
</dbReference>
<evidence type="ECO:0000256" key="3">
    <source>
        <dbReference type="ARBA" id="ARBA00022559"/>
    </source>
</evidence>
<evidence type="ECO:0000256" key="6">
    <source>
        <dbReference type="ARBA" id="ARBA00023002"/>
    </source>
</evidence>
<keyword evidence="4" id="KW-0349">Heme</keyword>
<name>A0ABQ0VZQ0_9SPHI</name>
<comment type="caution">
    <text evidence="10">The sequence shown here is derived from an EMBL/GenBank/DDBJ whole genome shotgun (WGS) entry which is preliminary data.</text>
</comment>
<gene>
    <name evidence="10" type="ORF">SMI01S_07100</name>
</gene>
<proteinExistence type="predicted"/>
<evidence type="ECO:0000256" key="1">
    <source>
        <dbReference type="ARBA" id="ARBA00001971"/>
    </source>
</evidence>
<comment type="cofactor">
    <cofactor evidence="1">
        <name>heme</name>
        <dbReference type="ChEBI" id="CHEBI:30413"/>
    </cofactor>
</comment>
<dbReference type="Proteomes" id="UP000321676">
    <property type="component" value="Unassembled WGS sequence"/>
</dbReference>
<evidence type="ECO:0000256" key="8">
    <source>
        <dbReference type="ARBA" id="ARBA00023324"/>
    </source>
</evidence>
<sequence>MQGRNFSYIDPQNYRLGGPNFHELPINRPINGTHNNQKDVFARMDILKGNTNYFPNSQGNGCPYQAMLKGEKAYQTGKRQVDGKESKSKVEFICRTLYSS</sequence>
<protein>
    <recommendedName>
        <fullName evidence="2">catalase</fullName>
        <ecNumber evidence="2">1.11.1.6</ecNumber>
    </recommendedName>
</protein>
<evidence type="ECO:0000313" key="10">
    <source>
        <dbReference type="EMBL" id="GEM67104.1"/>
    </source>
</evidence>
<dbReference type="PANTHER" id="PTHR42821:SF1">
    <property type="entry name" value="CATALASE-B"/>
    <property type="match status" value="1"/>
</dbReference>
<keyword evidence="3" id="KW-0575">Peroxidase</keyword>
<keyword evidence="11" id="KW-1185">Reference proteome</keyword>
<dbReference type="InterPro" id="IPR020835">
    <property type="entry name" value="Catalase_sf"/>
</dbReference>
<dbReference type="SUPFAM" id="SSF56634">
    <property type="entry name" value="Heme-dependent catalase-like"/>
    <property type="match status" value="1"/>
</dbReference>
<evidence type="ECO:0000256" key="4">
    <source>
        <dbReference type="ARBA" id="ARBA00022617"/>
    </source>
</evidence>
<dbReference type="PANTHER" id="PTHR42821">
    <property type="entry name" value="CATALASE"/>
    <property type="match status" value="1"/>
</dbReference>
<keyword evidence="7" id="KW-0408">Iron</keyword>
<feature type="domain" description="Catalase core" evidence="9">
    <location>
        <begin position="1"/>
        <end position="58"/>
    </location>
</feature>
<dbReference type="EC" id="1.11.1.6" evidence="2"/>
<dbReference type="EMBL" id="BJXH01000003">
    <property type="protein sequence ID" value="GEM67104.1"/>
    <property type="molecule type" value="Genomic_DNA"/>
</dbReference>
<accession>A0ABQ0VZQ0</accession>
<organism evidence="10 11">
    <name type="scientific">Sphingobacterium mizutaii NBRC 14946 = DSM 11724</name>
    <dbReference type="NCBI Taxonomy" id="1220576"/>
    <lineage>
        <taxon>Bacteria</taxon>
        <taxon>Pseudomonadati</taxon>
        <taxon>Bacteroidota</taxon>
        <taxon>Sphingobacteriia</taxon>
        <taxon>Sphingobacteriales</taxon>
        <taxon>Sphingobacteriaceae</taxon>
        <taxon>Sphingobacterium</taxon>
    </lineage>
</organism>
<keyword evidence="6" id="KW-0560">Oxidoreductase</keyword>